<comment type="caution">
    <text evidence="3">The sequence shown here is derived from an EMBL/GenBank/DDBJ whole genome shotgun (WGS) entry which is preliminary data.</text>
</comment>
<reference evidence="3 4" key="1">
    <citation type="journal article" date="2014" name="Int. J. Syst. Evol. Microbiol.">
        <title>Solimonas terrae sp. nov., isolated from soil.</title>
        <authorList>
            <person name="Kim S.J."/>
            <person name="Moon J.Y."/>
            <person name="Weon H.Y."/>
            <person name="Ahn J.H."/>
            <person name="Chen W.M."/>
            <person name="Kwon S.W."/>
        </authorList>
    </citation>
    <scope>NUCLEOTIDE SEQUENCE [LARGE SCALE GENOMIC DNA]</scope>
    <source>
        <strain evidence="3 4">KIS83-12</strain>
    </source>
</reference>
<protein>
    <submittedName>
        <fullName evidence="3">Alpha/beta hydrolase</fullName>
    </submittedName>
</protein>
<dbReference type="InterPro" id="IPR029058">
    <property type="entry name" value="AB_hydrolase_fold"/>
</dbReference>
<dbReference type="RefSeq" id="WP_166251491.1">
    <property type="nucleotide sequence ID" value="NZ_JAAMOW010000001.1"/>
</dbReference>
<dbReference type="PRINTS" id="PR00412">
    <property type="entry name" value="EPOXHYDRLASE"/>
</dbReference>
<evidence type="ECO:0000313" key="3">
    <source>
        <dbReference type="EMBL" id="NGY03744.1"/>
    </source>
</evidence>
<dbReference type="EMBL" id="JAAMOW010000001">
    <property type="protein sequence ID" value="NGY03744.1"/>
    <property type="molecule type" value="Genomic_DNA"/>
</dbReference>
<sequence length="277" mass="30556">MGAVRRGYFDSRGFRLSYLDSAPGARDRPAVLLLHGFPDEAGMWVAQIDALHAAGFRCIAPDTIGCGESAVGAQLHDYSARLIVADALALLDQLGIAQAHIVGHDWGAVLAWYAAIYYPQRVLRLVVLSVGHPTAYGRAGLAQKIKGWYVLFFLLAGLSERLLSGNGRFSLRRVFGTHPQMDAVMQRLSAPGRLTAALRIYRANFVDVLFRSHPAVPASTLALWSECDAFLTESQMLASESRVRGKWRYQRLGGRHWIPLEQPALLNDLLLAHLREA</sequence>
<dbReference type="InterPro" id="IPR000073">
    <property type="entry name" value="AB_hydrolase_1"/>
</dbReference>
<dbReference type="Pfam" id="PF00561">
    <property type="entry name" value="Abhydrolase_1"/>
    <property type="match status" value="1"/>
</dbReference>
<dbReference type="InterPro" id="IPR000639">
    <property type="entry name" value="Epox_hydrolase-like"/>
</dbReference>
<dbReference type="PRINTS" id="PR00111">
    <property type="entry name" value="ABHYDROLASE"/>
</dbReference>
<proteinExistence type="predicted"/>
<evidence type="ECO:0000256" key="1">
    <source>
        <dbReference type="ARBA" id="ARBA00022801"/>
    </source>
</evidence>
<evidence type="ECO:0000259" key="2">
    <source>
        <dbReference type="Pfam" id="PF00561"/>
    </source>
</evidence>
<dbReference type="GO" id="GO:0016787">
    <property type="term" value="F:hydrolase activity"/>
    <property type="evidence" value="ECO:0007669"/>
    <property type="project" value="UniProtKB-KW"/>
</dbReference>
<dbReference type="Proteomes" id="UP000472676">
    <property type="component" value="Unassembled WGS sequence"/>
</dbReference>
<feature type="domain" description="AB hydrolase-1" evidence="2">
    <location>
        <begin position="29"/>
        <end position="130"/>
    </location>
</feature>
<dbReference type="Gene3D" id="3.40.50.1820">
    <property type="entry name" value="alpha/beta hydrolase"/>
    <property type="match status" value="1"/>
</dbReference>
<name>A0A6M2BMX4_9GAMM</name>
<dbReference type="SUPFAM" id="SSF53474">
    <property type="entry name" value="alpha/beta-Hydrolases"/>
    <property type="match status" value="1"/>
</dbReference>
<gene>
    <name evidence="3" type="ORF">G7Y85_03125</name>
</gene>
<dbReference type="AlphaFoldDB" id="A0A6M2BMX4"/>
<keyword evidence="4" id="KW-1185">Reference proteome</keyword>
<organism evidence="3 4">
    <name type="scientific">Solimonas terrae</name>
    <dbReference type="NCBI Taxonomy" id="1396819"/>
    <lineage>
        <taxon>Bacteria</taxon>
        <taxon>Pseudomonadati</taxon>
        <taxon>Pseudomonadota</taxon>
        <taxon>Gammaproteobacteria</taxon>
        <taxon>Nevskiales</taxon>
        <taxon>Nevskiaceae</taxon>
        <taxon>Solimonas</taxon>
    </lineage>
</organism>
<accession>A0A6M2BMX4</accession>
<evidence type="ECO:0000313" key="4">
    <source>
        <dbReference type="Proteomes" id="UP000472676"/>
    </source>
</evidence>
<dbReference type="PANTHER" id="PTHR43329">
    <property type="entry name" value="EPOXIDE HYDROLASE"/>
    <property type="match status" value="1"/>
</dbReference>
<keyword evidence="1 3" id="KW-0378">Hydrolase</keyword>